<evidence type="ECO:0000256" key="1">
    <source>
        <dbReference type="SAM" id="MobiDB-lite"/>
    </source>
</evidence>
<feature type="region of interest" description="Disordered" evidence="1">
    <location>
        <begin position="1"/>
        <end position="157"/>
    </location>
</feature>
<comment type="caution">
    <text evidence="2">The sequence shown here is derived from an EMBL/GenBank/DDBJ whole genome shotgun (WGS) entry which is preliminary data.</text>
</comment>
<dbReference type="AlphaFoldDB" id="A0A8H7D2J3"/>
<evidence type="ECO:0000313" key="3">
    <source>
        <dbReference type="Proteomes" id="UP000620124"/>
    </source>
</evidence>
<evidence type="ECO:0000313" key="2">
    <source>
        <dbReference type="EMBL" id="KAF7357057.1"/>
    </source>
</evidence>
<feature type="compositionally biased region" description="Polar residues" evidence="1">
    <location>
        <begin position="1"/>
        <end position="11"/>
    </location>
</feature>
<dbReference type="EMBL" id="JACAZI010000007">
    <property type="protein sequence ID" value="KAF7357057.1"/>
    <property type="molecule type" value="Genomic_DNA"/>
</dbReference>
<reference evidence="2" key="1">
    <citation type="submission" date="2020-05" db="EMBL/GenBank/DDBJ databases">
        <title>Mycena genomes resolve the evolution of fungal bioluminescence.</title>
        <authorList>
            <person name="Tsai I.J."/>
        </authorList>
    </citation>
    <scope>NUCLEOTIDE SEQUENCE</scope>
    <source>
        <strain evidence="2">CCC161011</strain>
    </source>
</reference>
<sequence length="277" mass="30690">MLSVPESQVSPYPTGMMSPVSAGTTSQLEYWDSPVETEVSYGRPVSSQPSIRPSGAMAPVQSSNYMNPPDDVVDINGSNGQRYGESSTSASAYLPPNGNYDTNRHTPPNDYRDVPPNGYHDTSAYAGPSTSGHRETNGYASRNNYHDPNEYDDANVSRSPTGLLQVISNYNENERGRLELHDEEEDEYWDEEEEDDETRFINFSLLSHVAVQFRDKVPRGTHVKGSIPYPRAFTGKDVVTTIQSQIQRDLAINHGISTNDRRAALQVAQFAEPAVLL</sequence>
<dbReference type="Proteomes" id="UP000620124">
    <property type="component" value="Unassembled WGS sequence"/>
</dbReference>
<name>A0A8H7D2J3_9AGAR</name>
<protein>
    <submittedName>
        <fullName evidence="2">Uncharacterized protein</fullName>
    </submittedName>
</protein>
<keyword evidence="3" id="KW-1185">Reference proteome</keyword>
<accession>A0A8H7D2J3</accession>
<proteinExistence type="predicted"/>
<dbReference type="OrthoDB" id="2272012at2759"/>
<gene>
    <name evidence="2" type="ORF">MVEN_01042500</name>
</gene>
<feature type="compositionally biased region" description="Polar residues" evidence="1">
    <location>
        <begin position="76"/>
        <end position="91"/>
    </location>
</feature>
<organism evidence="2 3">
    <name type="scientific">Mycena venus</name>
    <dbReference type="NCBI Taxonomy" id="2733690"/>
    <lineage>
        <taxon>Eukaryota</taxon>
        <taxon>Fungi</taxon>
        <taxon>Dikarya</taxon>
        <taxon>Basidiomycota</taxon>
        <taxon>Agaricomycotina</taxon>
        <taxon>Agaricomycetes</taxon>
        <taxon>Agaricomycetidae</taxon>
        <taxon>Agaricales</taxon>
        <taxon>Marasmiineae</taxon>
        <taxon>Mycenaceae</taxon>
        <taxon>Mycena</taxon>
    </lineage>
</organism>